<dbReference type="Gene3D" id="1.10.287.130">
    <property type="match status" value="1"/>
</dbReference>
<dbReference type="PRINTS" id="PR00344">
    <property type="entry name" value="BCTRLSENSOR"/>
</dbReference>
<feature type="transmembrane region" description="Helical" evidence="13">
    <location>
        <begin position="20"/>
        <end position="38"/>
    </location>
</feature>
<dbReference type="InterPro" id="IPR003661">
    <property type="entry name" value="HisK_dim/P_dom"/>
</dbReference>
<feature type="domain" description="Response regulatory" evidence="15">
    <location>
        <begin position="892"/>
        <end position="1008"/>
    </location>
</feature>
<evidence type="ECO:0000259" key="15">
    <source>
        <dbReference type="PROSITE" id="PS50110"/>
    </source>
</evidence>
<evidence type="ECO:0000256" key="9">
    <source>
        <dbReference type="ARBA" id="ARBA00058004"/>
    </source>
</evidence>
<feature type="modified residue" description="4-aspartylphosphate" evidence="11">
    <location>
        <position position="1093"/>
    </location>
</feature>
<dbReference type="InterPro" id="IPR011006">
    <property type="entry name" value="CheY-like_superfamily"/>
</dbReference>
<dbReference type="PANTHER" id="PTHR45339:SF1">
    <property type="entry name" value="HYBRID SIGNAL TRANSDUCTION HISTIDINE KINASE J"/>
    <property type="match status" value="1"/>
</dbReference>
<dbReference type="InterPro" id="IPR036890">
    <property type="entry name" value="HATPase_C_sf"/>
</dbReference>
<dbReference type="RefSeq" id="WP_310838234.1">
    <property type="nucleotide sequence ID" value="NZ_JAVLSM010000012.1"/>
</dbReference>
<dbReference type="SUPFAM" id="SSF55781">
    <property type="entry name" value="GAF domain-like"/>
    <property type="match status" value="1"/>
</dbReference>
<keyword evidence="13" id="KW-1133">Transmembrane helix</keyword>
<evidence type="ECO:0000256" key="8">
    <source>
        <dbReference type="ARBA" id="ARBA00023026"/>
    </source>
</evidence>
<proteinExistence type="predicted"/>
<dbReference type="Gene3D" id="3.40.50.2300">
    <property type="match status" value="3"/>
</dbReference>
<dbReference type="Pfam" id="PF13185">
    <property type="entry name" value="GAF_2"/>
    <property type="match status" value="1"/>
</dbReference>
<keyword evidence="13" id="KW-0812">Transmembrane</keyword>
<dbReference type="FunFam" id="3.30.565.10:FF:000010">
    <property type="entry name" value="Sensor histidine kinase RcsC"/>
    <property type="match status" value="1"/>
</dbReference>
<feature type="domain" description="Response regulatory" evidence="15">
    <location>
        <begin position="1038"/>
        <end position="1160"/>
    </location>
</feature>
<dbReference type="PROSITE" id="PS50110">
    <property type="entry name" value="RESPONSE_REGULATORY"/>
    <property type="match status" value="3"/>
</dbReference>
<feature type="modified residue" description="4-aspartylphosphate" evidence="11">
    <location>
        <position position="941"/>
    </location>
</feature>
<dbReference type="InterPro" id="IPR003018">
    <property type="entry name" value="GAF"/>
</dbReference>
<dbReference type="InterPro" id="IPR005467">
    <property type="entry name" value="His_kinase_dom"/>
</dbReference>
<dbReference type="InterPro" id="IPR029016">
    <property type="entry name" value="GAF-like_dom_sf"/>
</dbReference>
<keyword evidence="4" id="KW-0808">Transferase</keyword>
<keyword evidence="5" id="KW-0732">Signal</keyword>
<dbReference type="PROSITE" id="PS50109">
    <property type="entry name" value="HIS_KIN"/>
    <property type="match status" value="1"/>
</dbReference>
<dbReference type="SMART" id="SM00387">
    <property type="entry name" value="HATPase_c"/>
    <property type="match status" value="1"/>
</dbReference>
<feature type="domain" description="Histidine kinase" evidence="14">
    <location>
        <begin position="483"/>
        <end position="703"/>
    </location>
</feature>
<evidence type="ECO:0000256" key="10">
    <source>
        <dbReference type="ARBA" id="ARBA00070152"/>
    </source>
</evidence>
<dbReference type="SMART" id="SM00388">
    <property type="entry name" value="HisKA"/>
    <property type="match status" value="1"/>
</dbReference>
<evidence type="ECO:0000256" key="5">
    <source>
        <dbReference type="ARBA" id="ARBA00022729"/>
    </source>
</evidence>
<dbReference type="Pfam" id="PF05227">
    <property type="entry name" value="CHASE3"/>
    <property type="match status" value="1"/>
</dbReference>
<dbReference type="Gene3D" id="3.30.565.10">
    <property type="entry name" value="Histidine kinase-like ATPase, C-terminal domain"/>
    <property type="match status" value="1"/>
</dbReference>
<dbReference type="Pfam" id="PF00072">
    <property type="entry name" value="Response_reg"/>
    <property type="match status" value="3"/>
</dbReference>
<protein>
    <recommendedName>
        <fullName evidence="10">Virulence sensor protein BvgS</fullName>
        <ecNumber evidence="2">2.7.13.3</ecNumber>
    </recommendedName>
</protein>
<feature type="domain" description="Response regulatory" evidence="15">
    <location>
        <begin position="770"/>
        <end position="883"/>
    </location>
</feature>
<dbReference type="EMBL" id="JAVRAA010000001">
    <property type="protein sequence ID" value="MDT0335278.1"/>
    <property type="molecule type" value="Genomic_DNA"/>
</dbReference>
<comment type="catalytic activity">
    <reaction evidence="1">
        <text>ATP + protein L-histidine = ADP + protein N-phospho-L-histidine.</text>
        <dbReference type="EC" id="2.7.13.3"/>
    </reaction>
</comment>
<evidence type="ECO:0000256" key="3">
    <source>
        <dbReference type="ARBA" id="ARBA00022553"/>
    </source>
</evidence>
<dbReference type="Pfam" id="PF02518">
    <property type="entry name" value="HATPase_c"/>
    <property type="match status" value="1"/>
</dbReference>
<comment type="function">
    <text evidence="9">Member of the two-component regulatory system BvgS/BvgA. Phosphorylates BvgA via a four-step phosphorelay in response to environmental signals.</text>
</comment>
<sequence>MLKRQGKGAFSGPPLPLGPLIGFSVAILAVVLIALFTWEASVSRGMAANAVSHTMKVREQLQVLVSTLKDAETSQRGFLLTGTESYLSPYNQARAALPGEIARLRELLSDNPDQLQRLSQIERVVADKLEELAETVSRRRNGDAAGALAVVQSDRGKLYMDRVRVLTRDMEEQERDLLTSRQADWRDAVVFSTAVAWGGSGLLLVLIIAAAMTTSRDYRAREKQTWIRSGQMGLAERLQGEQRLGALGENTLAFLTAYLNAQVGAIYLRTDSGDFQRFAAYALEEDANEQPPHLRDGQGLLGQAAKLNRAMHVKEVPAQYLTVSSSVGRHAPRELLIVPAAADGVVQAVFELGFLRQVRAEEEELLARLSDQIAIAVRSSKDRTRLEELLEETQRQSEELQAQQEELRVNNEELEEQGQALKASQLRLETQQAELEETNAQLEEQTQLLEIQKDDLAKTQVVLVEKATELERANQYKSEFLANMSHELRTPLNSTLILAKLLADNKQGNLSDEQVRFAQTISSAGNDLLALINDILDLSKMEAGKLDIVSESFVVSKMAEELKASFAMTAQQKGLGFKVEVDPGVPQRMETDMQRLGQILKNLLSNAIKFTEKGEVSLRIYADAGGRIAFAVRDTGIGIGADQHQFIFEAFRQADGSTHRKYGGTGLGLSISRDLAHLLGGDIQVQSRVGEGSIFTLSLPQVYSGEQAVVRTPAAVAAPSAAAATLQAAQVATAPDIRIPSPQVVPGAPAKLQDIAIDDDRHRIESSSRLILVIEDDTAFAMILRDLAHEMGFQCVVTHSANEGVSAAEMYRPSAILMDMNLPDFSGLGVLDQIKRNPKTRHIPVHVVSVADYSHEALERGAIGYALKPVQREELVGAIRKLEAKFLQGLRHVLVVEDDARQLDSIRQLLAGENINLVGVRTAADALARLRETTFDCMVMDLNLPDLSGYQLLEKMAEQEHVAFPPVIVYTGRSLSAEEEQHLRRFSRSIIIKDARSPERLLDEVTLFLHQVETTLPPESQRMLKVARDRETVFEGRRILVVEDDVRNIFALSSVLEPKGMKVDIARNGREALEALQRSQEQPGAPIDLVLMDIMMPEMDGLTAMREIRKQAVWKRLPIIALTAKAMKDDQEKCLAAGANDYIAKPLDVEKLLSLVRVWMPK</sequence>
<dbReference type="CDD" id="cd16922">
    <property type="entry name" value="HATPase_EvgS-ArcB-TorS-like"/>
    <property type="match status" value="1"/>
</dbReference>
<dbReference type="AlphaFoldDB" id="A0AAE4G6I2"/>
<dbReference type="SUPFAM" id="SSF52172">
    <property type="entry name" value="CheY-like"/>
    <property type="match status" value="3"/>
</dbReference>
<gene>
    <name evidence="16" type="ORF">RJN63_00445</name>
</gene>
<dbReference type="CDD" id="cd19410">
    <property type="entry name" value="HK9-like_sensor"/>
    <property type="match status" value="1"/>
</dbReference>
<feature type="coiled-coil region" evidence="12">
    <location>
        <begin position="376"/>
        <end position="459"/>
    </location>
</feature>
<evidence type="ECO:0000256" key="11">
    <source>
        <dbReference type="PROSITE-ProRule" id="PRU00169"/>
    </source>
</evidence>
<feature type="modified residue" description="4-aspartylphosphate" evidence="11">
    <location>
        <position position="819"/>
    </location>
</feature>
<dbReference type="EC" id="2.7.13.3" evidence="2"/>
<accession>A0AAE4G6I2</accession>
<dbReference type="CDD" id="cd17546">
    <property type="entry name" value="REC_hyHK_CKI1_RcsC-like"/>
    <property type="match status" value="1"/>
</dbReference>
<dbReference type="GO" id="GO:0000155">
    <property type="term" value="F:phosphorelay sensor kinase activity"/>
    <property type="evidence" value="ECO:0007669"/>
    <property type="project" value="InterPro"/>
</dbReference>
<organism evidence="16">
    <name type="scientific">Herbaspirillum huttiense subsp. nephrolepidis</name>
    <dbReference type="NCBI Taxonomy" id="3075126"/>
    <lineage>
        <taxon>Bacteria</taxon>
        <taxon>Pseudomonadati</taxon>
        <taxon>Pseudomonadota</taxon>
        <taxon>Betaproteobacteria</taxon>
        <taxon>Burkholderiales</taxon>
        <taxon>Oxalobacteraceae</taxon>
        <taxon>Herbaspirillum</taxon>
    </lineage>
</organism>
<feature type="transmembrane region" description="Helical" evidence="13">
    <location>
        <begin position="188"/>
        <end position="212"/>
    </location>
</feature>
<comment type="caution">
    <text evidence="16">The sequence shown here is derived from an EMBL/GenBank/DDBJ whole genome shotgun (WGS) entry which is preliminary data.</text>
</comment>
<dbReference type="SUPFAM" id="SSF47384">
    <property type="entry name" value="Homodimeric domain of signal transducing histidine kinase"/>
    <property type="match status" value="1"/>
</dbReference>
<dbReference type="InterPro" id="IPR003594">
    <property type="entry name" value="HATPase_dom"/>
</dbReference>
<dbReference type="PANTHER" id="PTHR45339">
    <property type="entry name" value="HYBRID SIGNAL TRANSDUCTION HISTIDINE KINASE J"/>
    <property type="match status" value="1"/>
</dbReference>
<dbReference type="SMART" id="SM00448">
    <property type="entry name" value="REC"/>
    <property type="match status" value="3"/>
</dbReference>
<keyword evidence="6" id="KW-0418">Kinase</keyword>
<evidence type="ECO:0000256" key="1">
    <source>
        <dbReference type="ARBA" id="ARBA00000085"/>
    </source>
</evidence>
<evidence type="ECO:0000256" key="13">
    <source>
        <dbReference type="SAM" id="Phobius"/>
    </source>
</evidence>
<evidence type="ECO:0000256" key="7">
    <source>
        <dbReference type="ARBA" id="ARBA00023012"/>
    </source>
</evidence>
<evidence type="ECO:0000256" key="2">
    <source>
        <dbReference type="ARBA" id="ARBA00012438"/>
    </source>
</evidence>
<dbReference type="InterPro" id="IPR001789">
    <property type="entry name" value="Sig_transdc_resp-reg_receiver"/>
</dbReference>
<keyword evidence="3 11" id="KW-0597">Phosphoprotein</keyword>
<evidence type="ECO:0000256" key="6">
    <source>
        <dbReference type="ARBA" id="ARBA00022777"/>
    </source>
</evidence>
<evidence type="ECO:0000256" key="12">
    <source>
        <dbReference type="SAM" id="Coils"/>
    </source>
</evidence>
<keyword evidence="12" id="KW-0175">Coiled coil</keyword>
<dbReference type="SMART" id="SM00065">
    <property type="entry name" value="GAF"/>
    <property type="match status" value="1"/>
</dbReference>
<dbReference type="SUPFAM" id="SSF55874">
    <property type="entry name" value="ATPase domain of HSP90 chaperone/DNA topoisomerase II/histidine kinase"/>
    <property type="match status" value="1"/>
</dbReference>
<keyword evidence="13" id="KW-0472">Membrane</keyword>
<evidence type="ECO:0000259" key="14">
    <source>
        <dbReference type="PROSITE" id="PS50109"/>
    </source>
</evidence>
<evidence type="ECO:0000256" key="4">
    <source>
        <dbReference type="ARBA" id="ARBA00022679"/>
    </source>
</evidence>
<reference evidence="16" key="1">
    <citation type="submission" date="2023-02" db="EMBL/GenBank/DDBJ databases">
        <title>Description of Herbaspirillum huttiense subsp. nephrolepsisexaltata and Herbaspirillum huttiense subsp. lycopersicon.</title>
        <authorList>
            <person name="Poudel M."/>
            <person name="Sharma A."/>
            <person name="Goss E."/>
            <person name="Tapia J.H."/>
            <person name="Harmon C.M."/>
            <person name="Jones J.B."/>
        </authorList>
    </citation>
    <scope>NUCLEOTIDE SEQUENCE</scope>
    <source>
        <strain evidence="16">NC40101</strain>
    </source>
</reference>
<dbReference type="Pfam" id="PF00512">
    <property type="entry name" value="HisKA"/>
    <property type="match status" value="1"/>
</dbReference>
<keyword evidence="7" id="KW-0902">Two-component regulatory system</keyword>
<evidence type="ECO:0000313" key="16">
    <source>
        <dbReference type="EMBL" id="MDT0335278.1"/>
    </source>
</evidence>
<dbReference type="InterPro" id="IPR036097">
    <property type="entry name" value="HisK_dim/P_sf"/>
</dbReference>
<dbReference type="InterPro" id="IPR007891">
    <property type="entry name" value="CHASE3"/>
</dbReference>
<keyword evidence="8" id="KW-0843">Virulence</keyword>
<dbReference type="CDD" id="cd00156">
    <property type="entry name" value="REC"/>
    <property type="match status" value="1"/>
</dbReference>
<dbReference type="CDD" id="cd00082">
    <property type="entry name" value="HisKA"/>
    <property type="match status" value="1"/>
</dbReference>
<dbReference type="InterPro" id="IPR004358">
    <property type="entry name" value="Sig_transdc_His_kin-like_C"/>
</dbReference>
<dbReference type="Gene3D" id="3.30.450.40">
    <property type="match status" value="1"/>
</dbReference>
<name>A0AAE4G6I2_9BURK</name>